<dbReference type="EMBL" id="LVKI01000043">
    <property type="protein sequence ID" value="OAQ07052.1"/>
    <property type="molecule type" value="Genomic_DNA"/>
</dbReference>
<dbReference type="RefSeq" id="WP_064208492.1">
    <property type="nucleotide sequence ID" value="NZ_LVKC01000027.1"/>
</dbReference>
<comment type="caution">
    <text evidence="2">The sequence shown here is derived from an EMBL/GenBank/DDBJ whole genome shotgun (WGS) entry which is preliminary data.</text>
</comment>
<feature type="transmembrane region" description="Helical" evidence="1">
    <location>
        <begin position="98"/>
        <end position="119"/>
    </location>
</feature>
<evidence type="ECO:0000313" key="3">
    <source>
        <dbReference type="Proteomes" id="UP000078520"/>
    </source>
</evidence>
<feature type="transmembrane region" description="Helical" evidence="1">
    <location>
        <begin position="6"/>
        <end position="34"/>
    </location>
</feature>
<accession>A0A179C5M6</accession>
<keyword evidence="1" id="KW-1133">Transmembrane helix</keyword>
<dbReference type="Proteomes" id="UP000078520">
    <property type="component" value="Unassembled WGS sequence"/>
</dbReference>
<sequence>MKKPMIIMSICFVVSLFTLNFGTIFIIPIFCYLLENLIKLFVTSPTAVNGFRKFSSGIGWPAGYIKFLIAVPKVLVAISILASAAGIDFVIFPFCVGIVFFVINLIIEGFVIYACVLLYKYEMNNYMENIKRLEARNE</sequence>
<keyword evidence="1" id="KW-0812">Transmembrane</keyword>
<evidence type="ECO:0000313" key="2">
    <source>
        <dbReference type="EMBL" id="OAQ07052.1"/>
    </source>
</evidence>
<organism evidence="2 3">
    <name type="scientific">Ligilactobacillus aviarius</name>
    <dbReference type="NCBI Taxonomy" id="1606"/>
    <lineage>
        <taxon>Bacteria</taxon>
        <taxon>Bacillati</taxon>
        <taxon>Bacillota</taxon>
        <taxon>Bacilli</taxon>
        <taxon>Lactobacillales</taxon>
        <taxon>Lactobacillaceae</taxon>
        <taxon>Ligilactobacillus</taxon>
    </lineage>
</organism>
<name>A0A179C5M6_9LACO</name>
<protein>
    <submittedName>
        <fullName evidence="2">Uncharacterized protein</fullName>
    </submittedName>
</protein>
<keyword evidence="1" id="KW-0472">Membrane</keyword>
<proteinExistence type="predicted"/>
<gene>
    <name evidence="2" type="ORF">A3O14_07060</name>
</gene>
<evidence type="ECO:0000256" key="1">
    <source>
        <dbReference type="SAM" id="Phobius"/>
    </source>
</evidence>
<reference evidence="3" key="1">
    <citation type="submission" date="2016-03" db="EMBL/GenBank/DDBJ databases">
        <authorList>
            <person name="Johnson T.J."/>
            <person name="Youmans B."/>
            <person name="Case K."/>
            <person name="Noll S."/>
        </authorList>
    </citation>
    <scope>NUCLEOTIDE SEQUENCE [LARGE SCALE GENOMIC DNA]</scope>
    <source>
        <strain evidence="3">UMNLAv8</strain>
    </source>
</reference>
<dbReference type="AlphaFoldDB" id="A0A179C5M6"/>